<feature type="domain" description="Trimeric autotransporter adhesin YadA-like head" evidence="2">
    <location>
        <begin position="603"/>
        <end position="626"/>
    </location>
</feature>
<dbReference type="GO" id="GO:0019867">
    <property type="term" value="C:outer membrane"/>
    <property type="evidence" value="ECO:0007669"/>
    <property type="project" value="InterPro"/>
</dbReference>
<accession>A0A840E622</accession>
<dbReference type="AlphaFoldDB" id="A0A840E622"/>
<dbReference type="CDD" id="cd12820">
    <property type="entry name" value="LbR_YadA-like"/>
    <property type="match status" value="2"/>
</dbReference>
<name>A0A840E622_9HYPH</name>
<dbReference type="Proteomes" id="UP000585970">
    <property type="component" value="Unassembled WGS sequence"/>
</dbReference>
<reference evidence="4 5" key="1">
    <citation type="submission" date="2020-08" db="EMBL/GenBank/DDBJ databases">
        <title>Genomic Encyclopedia of Type Strains, Phase IV (KMG-IV): sequencing the most valuable type-strain genomes for metagenomic binning, comparative biology and taxonomic classification.</title>
        <authorList>
            <person name="Goeker M."/>
        </authorList>
    </citation>
    <scope>NUCLEOTIDE SEQUENCE [LARGE SCALE GENOMIC DNA]</scope>
    <source>
        <strain evidence="4 5">DSM 100694</strain>
    </source>
</reference>
<evidence type="ECO:0000259" key="3">
    <source>
        <dbReference type="Pfam" id="PF05662"/>
    </source>
</evidence>
<dbReference type="SUPFAM" id="SSF101967">
    <property type="entry name" value="Adhesin YadA, collagen-binding domain"/>
    <property type="match status" value="3"/>
</dbReference>
<dbReference type="Gene3D" id="2.20.70.140">
    <property type="match status" value="1"/>
</dbReference>
<feature type="domain" description="Trimeric autotransporter adhesin YadA-like head" evidence="2">
    <location>
        <begin position="262"/>
        <end position="286"/>
    </location>
</feature>
<evidence type="ECO:0000256" key="1">
    <source>
        <dbReference type="SAM" id="Phobius"/>
    </source>
</evidence>
<dbReference type="Gene3D" id="6.20.50.100">
    <property type="match status" value="1"/>
</dbReference>
<dbReference type="Pfam" id="PF05658">
    <property type="entry name" value="YadA_head"/>
    <property type="match status" value="7"/>
</dbReference>
<gene>
    <name evidence="4" type="ORF">GGR08_001567</name>
</gene>
<evidence type="ECO:0000313" key="5">
    <source>
        <dbReference type="Proteomes" id="UP000585970"/>
    </source>
</evidence>
<keyword evidence="1" id="KW-0812">Transmembrane</keyword>
<feature type="domain" description="Trimeric autotransporter adhesin YadA-like head" evidence="2">
    <location>
        <begin position="575"/>
        <end position="601"/>
    </location>
</feature>
<feature type="domain" description="Trimeric autotransporter adhesin YadA-like head" evidence="2">
    <location>
        <begin position="357"/>
        <end position="383"/>
    </location>
</feature>
<keyword evidence="5" id="KW-1185">Reference proteome</keyword>
<keyword evidence="1" id="KW-1133">Transmembrane helix</keyword>
<dbReference type="InterPro" id="IPR008640">
    <property type="entry name" value="Adhesin_Head_dom"/>
</dbReference>
<feature type="transmembrane region" description="Helical" evidence="1">
    <location>
        <begin position="12"/>
        <end position="37"/>
    </location>
</feature>
<dbReference type="InterPro" id="IPR011049">
    <property type="entry name" value="Serralysin-like_metalloprot_C"/>
</dbReference>
<keyword evidence="1" id="KW-0472">Membrane</keyword>
<feature type="domain" description="Trimeric autotransporter adhesin YadA-like head" evidence="2">
    <location>
        <begin position="501"/>
        <end position="529"/>
    </location>
</feature>
<feature type="domain" description="Trimeric autotransporter adhesin YadA-like stalk" evidence="3">
    <location>
        <begin position="690"/>
        <end position="729"/>
    </location>
</feature>
<feature type="non-terminal residue" evidence="4">
    <location>
        <position position="845"/>
    </location>
</feature>
<dbReference type="InterPro" id="IPR008635">
    <property type="entry name" value="Coiled_stalk_dom"/>
</dbReference>
<feature type="domain" description="Trimeric autotransporter adhesin YadA-like head" evidence="2">
    <location>
        <begin position="320"/>
        <end position="342"/>
    </location>
</feature>
<feature type="domain" description="Trimeric autotransporter adhesin YadA-like stalk" evidence="3">
    <location>
        <begin position="802"/>
        <end position="835"/>
    </location>
</feature>
<dbReference type="Gene3D" id="2.150.10.10">
    <property type="entry name" value="Serralysin-like metalloprotease, C-terminal"/>
    <property type="match status" value="4"/>
</dbReference>
<proteinExistence type="predicted"/>
<protein>
    <submittedName>
        <fullName evidence="4">Autotransporter adhesin</fullName>
    </submittedName>
</protein>
<feature type="domain" description="Trimeric autotransporter adhesin YadA-like head" evidence="2">
    <location>
        <begin position="295"/>
        <end position="316"/>
    </location>
</feature>
<sequence>MKKIYATRICDGVNYLHFLYLCSVMKGIFFIAMAAFFTNVSPVFSANTDFRNTFLEGVDNTVVSYPQSIISVAGLNVSSDKSKNNDLILLHTELMPKDNALSDYKTLSVGYDNSVINVLEEVNDSVRSIDLSVGSKKMKRAVPILGVANDLPMDSTTGLENSLVYGVQFGGNSHATPVFSRQIAQGRDLQGLGNPIIFGVRSQGDSHDAIVVGQVAETHAEQGIAIGLTALAGKNRDTRNSIAIGSSLTDSWVERERTVSVGNFSIAFGSKAHSYADDAIAIGYEAYVYGAAAEGIAIGTQTKAMQKFSIALGYGAEAVKENSIAIGNKVRATGKGSIAIGSEYTDYQESVPNVTEARGEYATALGSFAQAITRGAVALGSRARARQPYTVAIGFLSEARTSDGIALGTESVATVDRHVAGYNPVIRGDATDPSFVWRSTSAGVSVGDVLRGVTRQIGGVAAGTSDTDVVNVAQLKALQDSVVVKGLEINTTDHIFKHAIALGISSISMGNSANVRLDAEHAIAIGTHATVNVFGGIAIGQGAYVMASDEGAYVTASDEERKLINAIALGNGALAKGNHSIAIGTIAKVSDDHAIAFGYRAEASSKNSFAFGWDAKASDINALAFGKDVQALVQDGIALGSFSVANVAAGVGGYNPSIKANSDENTKDNIWWSNLGALSIGNVEAGKTRQIVGVSAGTNDTDAVNVAQLKELQNYVDKGWKLSVDGKNTKVVGIDDPVDLASGSKNFEIIKGVQDNKIQFDLAKDIALDSVKTGMNTLDKKGLVISGGPQITTRGIDAGGKKITNVGYGDISVDSHDAINGSQLYTLGRSFARSLGGDGSYEEGQ</sequence>
<dbReference type="EMBL" id="JACIFE010000033">
    <property type="protein sequence ID" value="MBB4077239.1"/>
    <property type="molecule type" value="Genomic_DNA"/>
</dbReference>
<dbReference type="Pfam" id="PF05662">
    <property type="entry name" value="YadA_stalk"/>
    <property type="match status" value="3"/>
</dbReference>
<feature type="domain" description="Trimeric autotransporter adhesin YadA-like stalk" evidence="3">
    <location>
        <begin position="456"/>
        <end position="483"/>
    </location>
</feature>
<comment type="caution">
    <text evidence="4">The sequence shown here is derived from an EMBL/GenBank/DDBJ whole genome shotgun (WGS) entry which is preliminary data.</text>
</comment>
<evidence type="ECO:0000313" key="4">
    <source>
        <dbReference type="EMBL" id="MBB4077239.1"/>
    </source>
</evidence>
<organism evidence="4 5">
    <name type="scientific">Bartonella fuyuanensis</name>
    <dbReference type="NCBI Taxonomy" id="1460968"/>
    <lineage>
        <taxon>Bacteria</taxon>
        <taxon>Pseudomonadati</taxon>
        <taxon>Pseudomonadota</taxon>
        <taxon>Alphaproteobacteria</taxon>
        <taxon>Hyphomicrobiales</taxon>
        <taxon>Bartonellaceae</taxon>
        <taxon>Bartonella</taxon>
    </lineage>
</organism>
<dbReference type="Gene3D" id="1.20.5.170">
    <property type="match status" value="1"/>
</dbReference>
<evidence type="ECO:0000259" key="2">
    <source>
        <dbReference type="Pfam" id="PF05658"/>
    </source>
</evidence>